<dbReference type="SUPFAM" id="SSF56300">
    <property type="entry name" value="Metallo-dependent phosphatases"/>
    <property type="match status" value="1"/>
</dbReference>
<evidence type="ECO:0000256" key="9">
    <source>
        <dbReference type="ARBA" id="ARBA00022833"/>
    </source>
</evidence>
<organism evidence="15 16">
    <name type="scientific">Ustilago trichophora</name>
    <dbReference type="NCBI Taxonomy" id="86804"/>
    <lineage>
        <taxon>Eukaryota</taxon>
        <taxon>Fungi</taxon>
        <taxon>Dikarya</taxon>
        <taxon>Basidiomycota</taxon>
        <taxon>Ustilaginomycotina</taxon>
        <taxon>Ustilaginomycetes</taxon>
        <taxon>Ustilaginales</taxon>
        <taxon>Ustilaginaceae</taxon>
        <taxon>Ustilago</taxon>
    </lineage>
</organism>
<evidence type="ECO:0000256" key="4">
    <source>
        <dbReference type="ARBA" id="ARBA00004123"/>
    </source>
</evidence>
<keyword evidence="9" id="KW-0862">Zinc</keyword>
<comment type="cofactor">
    <cofactor evidence="3">
        <name>Fe(2+)</name>
        <dbReference type="ChEBI" id="CHEBI:29033"/>
    </cofactor>
</comment>
<comment type="similarity">
    <text evidence="5">Belongs to the lariat debranching enzyme family.</text>
</comment>
<keyword evidence="7" id="KW-0479">Metal-binding</keyword>
<dbReference type="SMART" id="SM01124">
    <property type="entry name" value="DBR1"/>
    <property type="match status" value="1"/>
</dbReference>
<dbReference type="Pfam" id="PF05011">
    <property type="entry name" value="DBR1"/>
    <property type="match status" value="1"/>
</dbReference>
<dbReference type="CDD" id="cd00844">
    <property type="entry name" value="MPP_Dbr1_N"/>
    <property type="match status" value="1"/>
</dbReference>
<evidence type="ECO:0000256" key="13">
    <source>
        <dbReference type="SAM" id="MobiDB-lite"/>
    </source>
</evidence>
<comment type="cofactor">
    <cofactor evidence="2">
        <name>Zn(2+)</name>
        <dbReference type="ChEBI" id="CHEBI:29105"/>
    </cofactor>
</comment>
<evidence type="ECO:0000256" key="3">
    <source>
        <dbReference type="ARBA" id="ARBA00001954"/>
    </source>
</evidence>
<accession>A0A5C3DW26</accession>
<dbReference type="InterPro" id="IPR041816">
    <property type="entry name" value="Dbr1_N"/>
</dbReference>
<feature type="compositionally biased region" description="Basic and acidic residues" evidence="13">
    <location>
        <begin position="547"/>
        <end position="583"/>
    </location>
</feature>
<evidence type="ECO:0000256" key="2">
    <source>
        <dbReference type="ARBA" id="ARBA00001947"/>
    </source>
</evidence>
<feature type="region of interest" description="Disordered" evidence="13">
    <location>
        <begin position="263"/>
        <end position="299"/>
    </location>
</feature>
<keyword evidence="16" id="KW-1185">Reference proteome</keyword>
<evidence type="ECO:0000259" key="14">
    <source>
        <dbReference type="SMART" id="SM01124"/>
    </source>
</evidence>
<feature type="region of interest" description="Disordered" evidence="13">
    <location>
        <begin position="485"/>
        <end position="583"/>
    </location>
</feature>
<evidence type="ECO:0000256" key="11">
    <source>
        <dbReference type="ARBA" id="ARBA00023211"/>
    </source>
</evidence>
<evidence type="ECO:0000313" key="15">
    <source>
        <dbReference type="EMBL" id="SPO22684.1"/>
    </source>
</evidence>
<reference evidence="15 16" key="1">
    <citation type="submission" date="2018-03" db="EMBL/GenBank/DDBJ databases">
        <authorList>
            <person name="Guldener U."/>
        </authorList>
    </citation>
    <scope>NUCLEOTIDE SEQUENCE [LARGE SCALE GENOMIC DNA]</scope>
    <source>
        <strain evidence="15 16">NBRC100155</strain>
    </source>
</reference>
<feature type="compositionally biased region" description="Pro residues" evidence="13">
    <location>
        <begin position="491"/>
        <end position="512"/>
    </location>
</feature>
<keyword evidence="6" id="KW-0507">mRNA processing</keyword>
<evidence type="ECO:0000256" key="1">
    <source>
        <dbReference type="ARBA" id="ARBA00001936"/>
    </source>
</evidence>
<dbReference type="InterPro" id="IPR007708">
    <property type="entry name" value="DBR1_C"/>
</dbReference>
<dbReference type="OrthoDB" id="407609at2759"/>
<feature type="region of interest" description="Disordered" evidence="13">
    <location>
        <begin position="396"/>
        <end position="435"/>
    </location>
</feature>
<keyword evidence="8" id="KW-0378">Hydrolase</keyword>
<dbReference type="EMBL" id="OOIN01000004">
    <property type="protein sequence ID" value="SPO22684.1"/>
    <property type="molecule type" value="Genomic_DNA"/>
</dbReference>
<feature type="compositionally biased region" description="Acidic residues" evidence="13">
    <location>
        <begin position="536"/>
        <end position="546"/>
    </location>
</feature>
<keyword evidence="11" id="KW-0464">Manganese</keyword>
<sequence length="583" mass="65094">MKLAIQGCSHGELDAIYASLLRTEATQSLAIDALLLCGDFQAIRNHSDLHALAVPQKYRQLGDFHAYYSGQKVAPILTLVIGGNHEASNYMHELYHGGWLAPNIYFLGAAGVVELNGLVIAGISGIYKEHDYRKGRFEKLPYDAGTIRSCYHTREFDVVRLKAMQSSRPNIVLSHDWPNTIEQWGNTQGLIRKKPFFKDEIETRTLGSPPLMELLQCLRPSFWFSAHLHVKFAALYNHDQPATSIAPNTAADNANPEAIDIDLESDTDEPQPPQEPAAVAVPSASTTNATAKHDTDGKHGTTRFLALHKCLPNTPFLQIIDHPSPHDSVLESRKAALQYQQRVPPTLRYNKRWLAITRAFHPHFSLEYRQGHLPDPFDPEFLCKIEEEERWIDQHLSSLNGGTKNSGKRKQDEPEGSRLATPESTHEKEEDGDGEWLDVARVQQFVRTAPAPFEQGGLNQGLPSWYTNPQTEAFCRLVGIENQINPRPKFHPPPTAQYSVPQPPHLRQPPPEHGAGKAQGMPSETTEADPNALAIDMDDLDSESECGEDHTSAEPSHGHKRDDGILRLSDEDELHARWKEGTG</sequence>
<dbReference type="GO" id="GO:0000398">
    <property type="term" value="P:mRNA splicing, via spliceosome"/>
    <property type="evidence" value="ECO:0007669"/>
    <property type="project" value="TreeGrafter"/>
</dbReference>
<evidence type="ECO:0000256" key="12">
    <source>
        <dbReference type="ARBA" id="ARBA00023242"/>
    </source>
</evidence>
<comment type="cofactor">
    <cofactor evidence="1">
        <name>Mn(2+)</name>
        <dbReference type="ChEBI" id="CHEBI:29035"/>
    </cofactor>
</comment>
<dbReference type="PANTHER" id="PTHR12849">
    <property type="entry name" value="RNA LARIAT DEBRANCHING ENZYME"/>
    <property type="match status" value="1"/>
</dbReference>
<feature type="compositionally biased region" description="Low complexity" evidence="13">
    <location>
        <begin position="276"/>
        <end position="290"/>
    </location>
</feature>
<dbReference type="PANTHER" id="PTHR12849:SF0">
    <property type="entry name" value="LARIAT DEBRANCHING ENZYME"/>
    <property type="match status" value="1"/>
</dbReference>
<evidence type="ECO:0000256" key="7">
    <source>
        <dbReference type="ARBA" id="ARBA00022723"/>
    </source>
</evidence>
<dbReference type="Proteomes" id="UP000324022">
    <property type="component" value="Unassembled WGS sequence"/>
</dbReference>
<dbReference type="InterPro" id="IPR004843">
    <property type="entry name" value="Calcineurin-like_PHP"/>
</dbReference>
<dbReference type="FunFam" id="3.60.21.10:FF:000035">
    <property type="entry name" value="Lariat debranching enzyme"/>
    <property type="match status" value="1"/>
</dbReference>
<protein>
    <submittedName>
        <fullName evidence="15">Related to lariat-debranching enzyme</fullName>
    </submittedName>
</protein>
<keyword evidence="12" id="KW-0539">Nucleus</keyword>
<evidence type="ECO:0000313" key="16">
    <source>
        <dbReference type="Proteomes" id="UP000324022"/>
    </source>
</evidence>
<name>A0A5C3DW26_9BASI</name>
<evidence type="ECO:0000256" key="8">
    <source>
        <dbReference type="ARBA" id="ARBA00022801"/>
    </source>
</evidence>
<feature type="compositionally biased region" description="Polar residues" evidence="13">
    <location>
        <begin position="396"/>
        <end position="405"/>
    </location>
</feature>
<dbReference type="GO" id="GO:0046872">
    <property type="term" value="F:metal ion binding"/>
    <property type="evidence" value="ECO:0007669"/>
    <property type="project" value="UniProtKB-KW"/>
</dbReference>
<gene>
    <name evidence="15" type="ORF">UTRI_01362</name>
</gene>
<dbReference type="AlphaFoldDB" id="A0A5C3DW26"/>
<evidence type="ECO:0000256" key="5">
    <source>
        <dbReference type="ARBA" id="ARBA00006045"/>
    </source>
</evidence>
<proteinExistence type="inferred from homology"/>
<comment type="subcellular location">
    <subcellularLocation>
        <location evidence="4">Nucleus</location>
    </subcellularLocation>
</comment>
<feature type="domain" description="Lariat debranching enzyme C-terminal" evidence="14">
    <location>
        <begin position="291"/>
        <end position="484"/>
    </location>
</feature>
<dbReference type="InterPro" id="IPR029052">
    <property type="entry name" value="Metallo-depent_PP-like"/>
</dbReference>
<dbReference type="Pfam" id="PF00149">
    <property type="entry name" value="Metallophos"/>
    <property type="match status" value="1"/>
</dbReference>
<evidence type="ECO:0000256" key="10">
    <source>
        <dbReference type="ARBA" id="ARBA00023004"/>
    </source>
</evidence>
<evidence type="ECO:0000256" key="6">
    <source>
        <dbReference type="ARBA" id="ARBA00022664"/>
    </source>
</evidence>
<dbReference type="GO" id="GO:0008419">
    <property type="term" value="F:RNA lariat debranching enzyme activity"/>
    <property type="evidence" value="ECO:0007669"/>
    <property type="project" value="TreeGrafter"/>
</dbReference>
<dbReference type="Gene3D" id="3.60.21.10">
    <property type="match status" value="1"/>
</dbReference>
<dbReference type="GO" id="GO:0005634">
    <property type="term" value="C:nucleus"/>
    <property type="evidence" value="ECO:0007669"/>
    <property type="project" value="UniProtKB-SubCell"/>
</dbReference>
<keyword evidence="10" id="KW-0408">Iron</keyword>